<keyword evidence="3" id="KW-1185">Reference proteome</keyword>
<gene>
    <name evidence="2" type="ORF">E9531_04155</name>
</gene>
<keyword evidence="1" id="KW-0732">Signal</keyword>
<accession>A0A4S8FFF3</accession>
<feature type="chain" id="PRO_5020936663" description="Cell surface protein" evidence="1">
    <location>
        <begin position="24"/>
        <end position="509"/>
    </location>
</feature>
<proteinExistence type="predicted"/>
<organism evidence="2 3">
    <name type="scientific">Lampropedia puyangensis</name>
    <dbReference type="NCBI Taxonomy" id="1330072"/>
    <lineage>
        <taxon>Bacteria</taxon>
        <taxon>Pseudomonadati</taxon>
        <taxon>Pseudomonadota</taxon>
        <taxon>Betaproteobacteria</taxon>
        <taxon>Burkholderiales</taxon>
        <taxon>Comamonadaceae</taxon>
        <taxon>Lampropedia</taxon>
    </lineage>
</organism>
<dbReference type="EMBL" id="STFG01000002">
    <property type="protein sequence ID" value="THU04582.1"/>
    <property type="molecule type" value="Genomic_DNA"/>
</dbReference>
<evidence type="ECO:0000313" key="3">
    <source>
        <dbReference type="Proteomes" id="UP000308917"/>
    </source>
</evidence>
<comment type="caution">
    <text evidence="2">The sequence shown here is derived from an EMBL/GenBank/DDBJ whole genome shotgun (WGS) entry which is preliminary data.</text>
</comment>
<evidence type="ECO:0000256" key="1">
    <source>
        <dbReference type="SAM" id="SignalP"/>
    </source>
</evidence>
<reference evidence="2 3" key="1">
    <citation type="journal article" date="2015" name="Antonie Van Leeuwenhoek">
        <title>Lampropedia puyangensis sp. nov., isolated from symptomatic bark of Populus ? euramericana canker and emended description of Lampropedia hyalina (Ehrenberg 1832) Lee et al. 2004.</title>
        <authorList>
            <person name="Li Y."/>
            <person name="Wang T."/>
            <person name="Piao C.G."/>
            <person name="Wang L.F."/>
            <person name="Tian G.Z."/>
            <person name="Zhu T.H."/>
            <person name="Guo M.W."/>
        </authorList>
    </citation>
    <scope>NUCLEOTIDE SEQUENCE [LARGE SCALE GENOMIC DNA]</scope>
    <source>
        <strain evidence="2 3">2-bin</strain>
    </source>
</reference>
<dbReference type="OrthoDB" id="5763254at2"/>
<feature type="signal peptide" evidence="1">
    <location>
        <begin position="1"/>
        <end position="23"/>
    </location>
</feature>
<name>A0A4S8FFF3_9BURK</name>
<dbReference type="AlphaFoldDB" id="A0A4S8FFF3"/>
<evidence type="ECO:0008006" key="4">
    <source>
        <dbReference type="Google" id="ProtNLM"/>
    </source>
</evidence>
<sequence>MKKNVFALSVAVALASLAGAANAQEVPFIPNTGGDAATKFVVNPGGVGHIQLLPYYSVQGNKNTLLNIVNTDTQNGKVVKVRFRGARNSDDVFDFYVFLSPGDVWRSRVYRDGGEQTFLQAVDNSCTWPNKALLESTPFQTTRVFNELESEVREGYAELLTAADIRPESDFYKAIKHDSKGQVACTETAIADALKPLTTEANAKTAGLDFPTTGLIAHWAITDVVNTSTVSANATTLLAVDGDGVAAEGNIVVAPQQDVDAPTTWRTTGTADPLLAKGAVAGISYFDFPDLSTPYVGGTITPAQQANVVSNALAVSELINEFTTGAGVNFKTDWVFSLPTRRYGVAIDYAANAGKGAAVYNTSSAFFDANNAQFTSVEGVPSVSIGLNATYWDNEEGSGINATVSPGGGRARITGEVNVFSFNSDPAESVLGAQISAFNVTPRVNGNVVESGWAKVALTNAAVTNAAQWPSTFTDAQINGLPVVGYAALTVPSNSMSFTWPHRFNRFTK</sequence>
<evidence type="ECO:0000313" key="2">
    <source>
        <dbReference type="EMBL" id="THU04582.1"/>
    </source>
</evidence>
<dbReference type="Proteomes" id="UP000308917">
    <property type="component" value="Unassembled WGS sequence"/>
</dbReference>
<protein>
    <recommendedName>
        <fullName evidence="4">Cell surface protein</fullName>
    </recommendedName>
</protein>
<dbReference type="RefSeq" id="WP_136572478.1">
    <property type="nucleotide sequence ID" value="NZ_STFG01000002.1"/>
</dbReference>